<dbReference type="Proteomes" id="UP000864563">
    <property type="component" value="Unassembled WGS sequence"/>
</dbReference>
<dbReference type="AlphaFoldDB" id="A0A8H9TWC8"/>
<dbReference type="KEGG" id="cfar:CI104_00115"/>
<protein>
    <submittedName>
        <fullName evidence="1">Radical SAM protein</fullName>
    </submittedName>
</protein>
<sequence length="192" mass="22270">MTGCQVMAKPASSCCNLDCRHCFYNDTAYLSVVVNRQNSQWPEPLYQQLRQSGASLLQFIPLVERDERGMLTAESVEPQVWGTFLTAVFDIWVREDIGRIHIRLFDIVLNVWCGYSRYEEKTAVSPDCQRCTVFRFCHGDCPKHHDERGKSVLCAGYSEFIHYTAPHMRVMRDLIRQHRSPTELMAMLRAEC</sequence>
<dbReference type="InterPro" id="IPR013785">
    <property type="entry name" value="Aldolase_TIM"/>
</dbReference>
<dbReference type="GO" id="GO:0016491">
    <property type="term" value="F:oxidoreductase activity"/>
    <property type="evidence" value="ECO:0007669"/>
    <property type="project" value="InterPro"/>
</dbReference>
<dbReference type="Gene3D" id="3.20.20.70">
    <property type="entry name" value="Aldolase class I"/>
    <property type="match status" value="2"/>
</dbReference>
<gene>
    <name evidence="1" type="ORF">I8Y00_003041</name>
</gene>
<dbReference type="PANTHER" id="PTHR43273:SF3">
    <property type="entry name" value="ANAEROBIC SULFATASE-MATURATING ENZYME HOMOLOG ASLB-RELATED"/>
    <property type="match status" value="1"/>
</dbReference>
<evidence type="ECO:0000313" key="1">
    <source>
        <dbReference type="EMBL" id="HAT1586674.1"/>
    </source>
</evidence>
<dbReference type="EMBL" id="DACSDU010000012">
    <property type="protein sequence ID" value="HAT1586674.1"/>
    <property type="molecule type" value="Genomic_DNA"/>
</dbReference>
<reference evidence="1" key="2">
    <citation type="submission" date="2020-11" db="EMBL/GenBank/DDBJ databases">
        <authorList>
            <consortium name="NCBI Pathogen Detection Project"/>
        </authorList>
    </citation>
    <scope>NUCLEOTIDE SEQUENCE</scope>
    <source>
        <strain evidence="1">YDC697-2</strain>
    </source>
</reference>
<accession>A0A8H9TWC8</accession>
<organism evidence="1">
    <name type="scientific">Citrobacter farmeri</name>
    <dbReference type="NCBI Taxonomy" id="67824"/>
    <lineage>
        <taxon>Bacteria</taxon>
        <taxon>Pseudomonadati</taxon>
        <taxon>Pseudomonadota</taxon>
        <taxon>Gammaproteobacteria</taxon>
        <taxon>Enterobacterales</taxon>
        <taxon>Enterobacteriaceae</taxon>
        <taxon>Citrobacter</taxon>
    </lineage>
</organism>
<dbReference type="InterPro" id="IPR023867">
    <property type="entry name" value="Sulphatase_maturase_rSAM"/>
</dbReference>
<reference evidence="1" key="1">
    <citation type="journal article" date="2018" name="Genome Biol.">
        <title>SKESA: strategic k-mer extension for scrupulous assemblies.</title>
        <authorList>
            <person name="Souvorov A."/>
            <person name="Agarwala R."/>
            <person name="Lipman D.J."/>
        </authorList>
    </citation>
    <scope>NUCLEOTIDE SEQUENCE</scope>
    <source>
        <strain evidence="1">YDC697-2</strain>
    </source>
</reference>
<dbReference type="PANTHER" id="PTHR43273">
    <property type="entry name" value="ANAEROBIC SULFATASE-MATURATING ENZYME HOMOLOG ASLB-RELATED"/>
    <property type="match status" value="1"/>
</dbReference>
<proteinExistence type="predicted"/>
<name>A0A8H9TWC8_9ENTR</name>
<dbReference type="OrthoDB" id="6581528at2"/>
<comment type="caution">
    <text evidence="1">The sequence shown here is derived from an EMBL/GenBank/DDBJ whole genome shotgun (WGS) entry which is preliminary data.</text>
</comment>